<gene>
    <name evidence="2" type="ORF">N4T19_10630</name>
</gene>
<name>A0ABY6A491_9BURK</name>
<accession>A0ABY6A491</accession>
<keyword evidence="3" id="KW-1185">Reference proteome</keyword>
<feature type="compositionally biased region" description="Basic and acidic residues" evidence="1">
    <location>
        <begin position="255"/>
        <end position="268"/>
    </location>
</feature>
<feature type="compositionally biased region" description="Low complexity" evidence="1">
    <location>
        <begin position="186"/>
        <end position="249"/>
    </location>
</feature>
<dbReference type="Proteomes" id="UP001058290">
    <property type="component" value="Chromosome"/>
</dbReference>
<evidence type="ECO:0000313" key="2">
    <source>
        <dbReference type="EMBL" id="UXC20523.1"/>
    </source>
</evidence>
<protein>
    <submittedName>
        <fullName evidence="2">Uncharacterized protein</fullName>
    </submittedName>
</protein>
<organism evidence="2 3">
    <name type="scientific">Comamonas squillarum</name>
    <dbReference type="NCBI Taxonomy" id="2977320"/>
    <lineage>
        <taxon>Bacteria</taxon>
        <taxon>Pseudomonadati</taxon>
        <taxon>Pseudomonadota</taxon>
        <taxon>Betaproteobacteria</taxon>
        <taxon>Burkholderiales</taxon>
        <taxon>Comamonadaceae</taxon>
        <taxon>Comamonas</taxon>
    </lineage>
</organism>
<dbReference type="RefSeq" id="WP_260720185.1">
    <property type="nucleotide sequence ID" value="NZ_CP104377.1"/>
</dbReference>
<sequence>MEVIVLFEAAFLQRRQRKVKRKTHCICIGESRVSLASGSGISAHPPLARPAVVYNDQTYISNSRTVVENIHNSTHVHVVNTAPVAESARPAMTTGELPDGHGAALAAGVAAAGGYALSQRQTIDPAKMLISPGVQPMVRPSAVAPMQLLPDSHAQTTPAPAHQRPGGLTMPQPMAQPPAHGQPLEAQHTQQAQARQQQMAQQRAQQDQIHQQQMAQQRAQHEQMQQQIRAQQHAQAAQMRQQQMHQQAQSSAHPQLREGQHGERRDRQ</sequence>
<evidence type="ECO:0000313" key="3">
    <source>
        <dbReference type="Proteomes" id="UP001058290"/>
    </source>
</evidence>
<reference evidence="2" key="1">
    <citation type="submission" date="2022-09" db="EMBL/GenBank/DDBJ databases">
        <title>Bacterial diversity in gut of crayfish and pufferfish.</title>
        <authorList>
            <person name="Huang Y."/>
        </authorList>
    </citation>
    <scope>NUCLEOTIDE SEQUENCE</scope>
    <source>
        <strain evidence="2">PR12</strain>
    </source>
</reference>
<dbReference type="EMBL" id="CP104377">
    <property type="protein sequence ID" value="UXC20523.1"/>
    <property type="molecule type" value="Genomic_DNA"/>
</dbReference>
<evidence type="ECO:0000256" key="1">
    <source>
        <dbReference type="SAM" id="MobiDB-lite"/>
    </source>
</evidence>
<feature type="region of interest" description="Disordered" evidence="1">
    <location>
        <begin position="152"/>
        <end position="268"/>
    </location>
</feature>
<proteinExistence type="predicted"/>